<organism evidence="2 3">
    <name type="scientific">Methylobacterium radiotolerans</name>
    <dbReference type="NCBI Taxonomy" id="31998"/>
    <lineage>
        <taxon>Bacteria</taxon>
        <taxon>Pseudomonadati</taxon>
        <taxon>Pseudomonadota</taxon>
        <taxon>Alphaproteobacteria</taxon>
        <taxon>Hyphomicrobiales</taxon>
        <taxon>Methylobacteriaceae</taxon>
        <taxon>Methylobacterium</taxon>
    </lineage>
</organism>
<proteinExistence type="predicted"/>
<evidence type="ECO:0000313" key="2">
    <source>
        <dbReference type="EMBL" id="MET3867897.1"/>
    </source>
</evidence>
<gene>
    <name evidence="2" type="ORF">ABIC20_005206</name>
</gene>
<feature type="chain" id="PRO_5047536979" description="DUF4156 domain-containing protein" evidence="1">
    <location>
        <begin position="20"/>
        <end position="106"/>
    </location>
</feature>
<evidence type="ECO:0008006" key="4">
    <source>
        <dbReference type="Google" id="ProtNLM"/>
    </source>
</evidence>
<keyword evidence="1" id="KW-0732">Signal</keyword>
<protein>
    <recommendedName>
        <fullName evidence="4">DUF4156 domain-containing protein</fullName>
    </recommendedName>
</protein>
<feature type="signal peptide" evidence="1">
    <location>
        <begin position="1"/>
        <end position="19"/>
    </location>
</feature>
<name>A0ABV2NN14_9HYPH</name>
<evidence type="ECO:0000256" key="1">
    <source>
        <dbReference type="SAM" id="SignalP"/>
    </source>
</evidence>
<sequence>MVRWIVAALACCAAGAAQAQVRLVRDSGAVAGCTRLTEITGSSLIGGALGQVGYENMLSEMREKTTAAGGNHLLLIDVQSGMMGNRGIGEAYRCEPEAAPAARKKR</sequence>
<keyword evidence="3" id="KW-1185">Reference proteome</keyword>
<evidence type="ECO:0000313" key="3">
    <source>
        <dbReference type="Proteomes" id="UP001549119"/>
    </source>
</evidence>
<comment type="caution">
    <text evidence="2">The sequence shown here is derived from an EMBL/GenBank/DDBJ whole genome shotgun (WGS) entry which is preliminary data.</text>
</comment>
<dbReference type="EMBL" id="JBEPNW010000002">
    <property type="protein sequence ID" value="MET3867897.1"/>
    <property type="molecule type" value="Genomic_DNA"/>
</dbReference>
<accession>A0ABV2NN14</accession>
<reference evidence="2 3" key="1">
    <citation type="submission" date="2024-06" db="EMBL/GenBank/DDBJ databases">
        <title>Genomics of switchgrass bacterial isolates.</title>
        <authorList>
            <person name="Shade A."/>
        </authorList>
    </citation>
    <scope>NUCLEOTIDE SEQUENCE [LARGE SCALE GENOMIC DNA]</scope>
    <source>
        <strain evidence="2 3">PvP084</strain>
    </source>
</reference>
<dbReference type="RefSeq" id="WP_209650634.1">
    <property type="nucleotide sequence ID" value="NZ_JBEPNV010000001.1"/>
</dbReference>
<dbReference type="Proteomes" id="UP001549119">
    <property type="component" value="Unassembled WGS sequence"/>
</dbReference>